<evidence type="ECO:0000313" key="1">
    <source>
        <dbReference type="EMBL" id="RMZ46458.1"/>
    </source>
</evidence>
<gene>
    <name evidence="1" type="ORF">CA14_008241</name>
</gene>
<comment type="caution">
    <text evidence="1">The sequence shown here is derived from an EMBL/GenBank/DDBJ whole genome shotgun (WGS) entry which is preliminary data.</text>
</comment>
<name>A0AB74CJT8_ASPFL</name>
<dbReference type="Proteomes" id="UP000275480">
    <property type="component" value="Unassembled WGS sequence"/>
</dbReference>
<sequence length="232" mass="25869">MFRIISALHQASLCIKIFKTGAISSTITSTSITRRHHYRSALLSSTILSQIIGNSFDLESIPVKQKQSRESPLTRRHKDVLRELGFTGLHRLGGNGFQAMYDWTHGDYPGVLERHNFLKHAGYADPGLNVSPSLLGDNASTDRVTVDVTLQRSTNQSLETVTESIRELTGQHEAAVTTNEDTSTLHVAVRKEQVIEIARLRGVNTVHEAYEQVPYSNVARRIFKVDEAETSD</sequence>
<accession>A0AB74CJT8</accession>
<reference evidence="1 2" key="1">
    <citation type="submission" date="2018-07" db="EMBL/GenBank/DDBJ databases">
        <title>Identification of spontaneous genetic mutation associated with occurrence of a yellow conidial color mutant of Aspergillus flavus.</title>
        <authorList>
            <person name="Chang P.-K."/>
            <person name="Mack B.M."/>
            <person name="Scharfenstein L."/>
            <person name="Gilbert M.K."/>
        </authorList>
    </citation>
    <scope>NUCLEOTIDE SEQUENCE [LARGE SCALE GENOMIC DNA]</scope>
    <source>
        <strain evidence="1 2">CA14</strain>
    </source>
</reference>
<organism evidence="1 2">
    <name type="scientific">Aspergillus flavus</name>
    <dbReference type="NCBI Taxonomy" id="5059"/>
    <lineage>
        <taxon>Eukaryota</taxon>
        <taxon>Fungi</taxon>
        <taxon>Dikarya</taxon>
        <taxon>Ascomycota</taxon>
        <taxon>Pezizomycotina</taxon>
        <taxon>Eurotiomycetes</taxon>
        <taxon>Eurotiomycetidae</taxon>
        <taxon>Eurotiales</taxon>
        <taxon>Aspergillaceae</taxon>
        <taxon>Aspergillus</taxon>
        <taxon>Aspergillus subgen. Circumdati</taxon>
    </lineage>
</organism>
<proteinExistence type="predicted"/>
<dbReference type="AlphaFoldDB" id="A0AB74CJT8"/>
<evidence type="ECO:0000313" key="2">
    <source>
        <dbReference type="Proteomes" id="UP000275480"/>
    </source>
</evidence>
<dbReference type="EMBL" id="QQZZ01000034">
    <property type="protein sequence ID" value="RMZ46458.1"/>
    <property type="molecule type" value="Genomic_DNA"/>
</dbReference>
<protein>
    <submittedName>
        <fullName evidence="1">Uncharacterized protein</fullName>
    </submittedName>
</protein>